<dbReference type="AlphaFoldDB" id="A0A316IHL9"/>
<dbReference type="RefSeq" id="WP_245889749.1">
    <property type="nucleotide sequence ID" value="NZ_MSZV01000075.1"/>
</dbReference>
<dbReference type="InterPro" id="IPR027417">
    <property type="entry name" value="P-loop_NTPase"/>
</dbReference>
<name>A0A316IHL9_9GAMM</name>
<keyword evidence="2" id="KW-1185">Reference proteome</keyword>
<evidence type="ECO:0000313" key="1">
    <source>
        <dbReference type="EMBL" id="PWK92360.1"/>
    </source>
</evidence>
<reference evidence="1 2" key="1">
    <citation type="submission" date="2018-05" db="EMBL/GenBank/DDBJ databases">
        <title>Genomic Encyclopedia of Type Strains, Phase IV (KMG-IV): sequencing the most valuable type-strain genomes for metagenomic binning, comparative biology and taxonomic classification.</title>
        <authorList>
            <person name="Goeker M."/>
        </authorList>
    </citation>
    <scope>NUCLEOTIDE SEQUENCE [LARGE SCALE GENOMIC DNA]</scope>
    <source>
        <strain evidence="1 2">DSM 14263</strain>
    </source>
</reference>
<protein>
    <submittedName>
        <fullName evidence="1">AAA domain-containing protein</fullName>
    </submittedName>
</protein>
<dbReference type="Gene3D" id="3.40.50.300">
    <property type="entry name" value="P-loop containing nucleotide triphosphate hydrolases"/>
    <property type="match status" value="1"/>
</dbReference>
<comment type="caution">
    <text evidence="1">The sequence shown here is derived from an EMBL/GenBank/DDBJ whole genome shotgun (WGS) entry which is preliminary data.</text>
</comment>
<gene>
    <name evidence="1" type="ORF">C7456_10293</name>
</gene>
<proteinExistence type="predicted"/>
<organism evidence="1 2">
    <name type="scientific">Fulvimonas soli</name>
    <dbReference type="NCBI Taxonomy" id="155197"/>
    <lineage>
        <taxon>Bacteria</taxon>
        <taxon>Pseudomonadati</taxon>
        <taxon>Pseudomonadota</taxon>
        <taxon>Gammaproteobacteria</taxon>
        <taxon>Lysobacterales</taxon>
        <taxon>Rhodanobacteraceae</taxon>
        <taxon>Fulvimonas</taxon>
    </lineage>
</organism>
<dbReference type="SUPFAM" id="SSF52540">
    <property type="entry name" value="P-loop containing nucleoside triphosphate hydrolases"/>
    <property type="match status" value="1"/>
</dbReference>
<dbReference type="EMBL" id="QGHC01000002">
    <property type="protein sequence ID" value="PWK92360.1"/>
    <property type="molecule type" value="Genomic_DNA"/>
</dbReference>
<dbReference type="Pfam" id="PF13671">
    <property type="entry name" value="AAA_33"/>
    <property type="match status" value="1"/>
</dbReference>
<evidence type="ECO:0000313" key="2">
    <source>
        <dbReference type="Proteomes" id="UP000245812"/>
    </source>
</evidence>
<dbReference type="Proteomes" id="UP000245812">
    <property type="component" value="Unassembled WGS sequence"/>
</dbReference>
<accession>A0A316IHL9</accession>
<sequence length="52" mass="5325">MSALLIVLAGLPGGGKTTLARALAARLGATHLRIDTIEQTLRRAGLAPECEG</sequence>